<dbReference type="GO" id="GO:0005886">
    <property type="term" value="C:plasma membrane"/>
    <property type="evidence" value="ECO:0007669"/>
    <property type="project" value="UniProtKB-SubCell"/>
</dbReference>
<dbReference type="PANTHER" id="PTHR30043:SF8">
    <property type="entry name" value="ABC TRANSPORTER, PERMEASE PROTEIN CC0363, PUTATIVE-RELATED"/>
    <property type="match status" value="1"/>
</dbReference>
<keyword evidence="6 7" id="KW-0472">Membrane</keyword>
<keyword evidence="5 7" id="KW-1133">Transmembrane helix</keyword>
<dbReference type="Gene3D" id="1.10.3720.10">
    <property type="entry name" value="MetI-like"/>
    <property type="match status" value="1"/>
</dbReference>
<feature type="transmembrane region" description="Helical" evidence="7">
    <location>
        <begin position="249"/>
        <end position="270"/>
    </location>
</feature>
<dbReference type="InterPro" id="IPR035906">
    <property type="entry name" value="MetI-like_sf"/>
</dbReference>
<evidence type="ECO:0000313" key="10">
    <source>
        <dbReference type="Proteomes" id="UP000293142"/>
    </source>
</evidence>
<protein>
    <submittedName>
        <fullName evidence="9">Phosphonate ABC transporter, permease protein PhnE</fullName>
    </submittedName>
</protein>
<keyword evidence="4 7" id="KW-0812">Transmembrane</keyword>
<feature type="transmembrane region" description="Helical" evidence="7">
    <location>
        <begin position="84"/>
        <end position="109"/>
    </location>
</feature>
<evidence type="ECO:0000256" key="7">
    <source>
        <dbReference type="RuleBase" id="RU363032"/>
    </source>
</evidence>
<dbReference type="RefSeq" id="WP_131017208.1">
    <property type="nucleotide sequence ID" value="NZ_SIRE01000026.1"/>
</dbReference>
<accession>A0A4Q9DIX0</accession>
<feature type="transmembrane region" description="Helical" evidence="7">
    <location>
        <begin position="12"/>
        <end position="30"/>
    </location>
</feature>
<keyword evidence="10" id="KW-1185">Reference proteome</keyword>
<evidence type="ECO:0000256" key="4">
    <source>
        <dbReference type="ARBA" id="ARBA00022692"/>
    </source>
</evidence>
<dbReference type="Proteomes" id="UP000293142">
    <property type="component" value="Unassembled WGS sequence"/>
</dbReference>
<feature type="transmembrane region" description="Helical" evidence="7">
    <location>
        <begin position="222"/>
        <end position="243"/>
    </location>
</feature>
<dbReference type="InterPro" id="IPR005769">
    <property type="entry name" value="PhnE/PtxC"/>
</dbReference>
<sequence>MRNEPLKSPPRFRIRFWLVAVFIVLVYVWSFNGVPFTGIKETAGQVSKAIMKGLFHPDWSYVYIPEDMSFFQWLSDGEDLLNGLIVTLAISILGTVISAIICVPFAFWAANNMSKVKAVTASGKFALSFIRTFPELVMAILFIKAVGPGPYAGVLALGLHSIGMLGKLYSEAIENLDQGPSEALTACGANRFQVLWHAVIPQVLPEFFSFTLYRFEINVRSASILGMIGAGGIGTPLVFALEARAWNRVGVILLGIIVLVTIIDLISSYIRKRLV</sequence>
<gene>
    <name evidence="9" type="primary">phnE</name>
    <name evidence="9" type="ORF">EYB31_30065</name>
</gene>
<evidence type="ECO:0000259" key="8">
    <source>
        <dbReference type="PROSITE" id="PS50928"/>
    </source>
</evidence>
<name>A0A4Q9DIX0_9BACL</name>
<dbReference type="OrthoDB" id="8557224at2"/>
<proteinExistence type="inferred from homology"/>
<organism evidence="9 10">
    <name type="scientific">Paenibacillus thalictri</name>
    <dbReference type="NCBI Taxonomy" id="2527873"/>
    <lineage>
        <taxon>Bacteria</taxon>
        <taxon>Bacillati</taxon>
        <taxon>Bacillota</taxon>
        <taxon>Bacilli</taxon>
        <taxon>Bacillales</taxon>
        <taxon>Paenibacillaceae</taxon>
        <taxon>Paenibacillus</taxon>
    </lineage>
</organism>
<dbReference type="SUPFAM" id="SSF161098">
    <property type="entry name" value="MetI-like"/>
    <property type="match status" value="1"/>
</dbReference>
<dbReference type="GO" id="GO:0015416">
    <property type="term" value="F:ABC-type phosphonate transporter activity"/>
    <property type="evidence" value="ECO:0007669"/>
    <property type="project" value="InterPro"/>
</dbReference>
<dbReference type="InterPro" id="IPR000515">
    <property type="entry name" value="MetI-like"/>
</dbReference>
<dbReference type="CDD" id="cd06261">
    <property type="entry name" value="TM_PBP2"/>
    <property type="match status" value="1"/>
</dbReference>
<evidence type="ECO:0000256" key="3">
    <source>
        <dbReference type="ARBA" id="ARBA00022448"/>
    </source>
</evidence>
<dbReference type="PROSITE" id="PS50928">
    <property type="entry name" value="ABC_TM1"/>
    <property type="match status" value="1"/>
</dbReference>
<evidence type="ECO:0000313" key="9">
    <source>
        <dbReference type="EMBL" id="TBL71343.1"/>
    </source>
</evidence>
<dbReference type="NCBIfam" id="TIGR01097">
    <property type="entry name" value="PhnE"/>
    <property type="match status" value="1"/>
</dbReference>
<dbReference type="PANTHER" id="PTHR30043">
    <property type="entry name" value="PHOSPHONATES TRANSPORT SYSTEM PERMEASE PROTEIN"/>
    <property type="match status" value="1"/>
</dbReference>
<evidence type="ECO:0000256" key="1">
    <source>
        <dbReference type="ARBA" id="ARBA00004141"/>
    </source>
</evidence>
<evidence type="ECO:0000256" key="2">
    <source>
        <dbReference type="ARBA" id="ARBA00004196"/>
    </source>
</evidence>
<feature type="transmembrane region" description="Helical" evidence="7">
    <location>
        <begin position="149"/>
        <end position="169"/>
    </location>
</feature>
<evidence type="ECO:0000256" key="5">
    <source>
        <dbReference type="ARBA" id="ARBA00022989"/>
    </source>
</evidence>
<comment type="subcellular location">
    <subcellularLocation>
        <location evidence="2">Cell envelope</location>
    </subcellularLocation>
    <subcellularLocation>
        <location evidence="7">Cell membrane</location>
        <topology evidence="7">Multi-pass membrane protein</topology>
    </subcellularLocation>
    <subcellularLocation>
        <location evidence="1">Membrane</location>
        <topology evidence="1">Multi-pass membrane protein</topology>
    </subcellularLocation>
</comment>
<dbReference type="Pfam" id="PF00528">
    <property type="entry name" value="BPD_transp_1"/>
    <property type="match status" value="1"/>
</dbReference>
<dbReference type="GO" id="GO:0030313">
    <property type="term" value="C:cell envelope"/>
    <property type="evidence" value="ECO:0007669"/>
    <property type="project" value="UniProtKB-SubCell"/>
</dbReference>
<feature type="domain" description="ABC transmembrane type-1" evidence="8">
    <location>
        <begin position="84"/>
        <end position="267"/>
    </location>
</feature>
<evidence type="ECO:0000256" key="6">
    <source>
        <dbReference type="ARBA" id="ARBA00023136"/>
    </source>
</evidence>
<dbReference type="EMBL" id="SIRE01000026">
    <property type="protein sequence ID" value="TBL71343.1"/>
    <property type="molecule type" value="Genomic_DNA"/>
</dbReference>
<reference evidence="9 10" key="1">
    <citation type="submission" date="2019-02" db="EMBL/GenBank/DDBJ databases">
        <title>Paenibacillus sp. nov., isolated from surface-sterilized tissue of Thalictrum simplex L.</title>
        <authorList>
            <person name="Tuo L."/>
        </authorList>
    </citation>
    <scope>NUCLEOTIDE SEQUENCE [LARGE SCALE GENOMIC DNA]</scope>
    <source>
        <strain evidence="9 10">N2SHLJ1</strain>
    </source>
</reference>
<dbReference type="AlphaFoldDB" id="A0A4Q9DIX0"/>
<keyword evidence="3 7" id="KW-0813">Transport</keyword>
<comment type="caution">
    <text evidence="9">The sequence shown here is derived from an EMBL/GenBank/DDBJ whole genome shotgun (WGS) entry which is preliminary data.</text>
</comment>
<comment type="similarity">
    <text evidence="7">Belongs to the binding-protein-dependent transport system permease family.</text>
</comment>